<sequence length="523" mass="58494">MCCLRCLIGPPSGLNLRNIFWHGFPSPGEISSNYMCLLLAMAASLGAGLASVVVVHRPPVSLQREEFIMTGTFPDVCDSDIGCIERLFADSYFVPASMLPLWLAGLDAFKHQMYHHSLVLLLPALEHGLRRVFACVNHCPHRVLTAESTALYTTFDEILSPTLHDHLSPNRLHHEIGPAKLECLLDLLVQPEGPRLRDRISHGEVDFYSLSKPLANHVVSLCALFCAHYSLDPTLTSEPPIAKCLAVEKSYRPLFHPASLLKRELLQLSEGLETWSTIPLPPPASPDCSSEPTPEDWSHLTVAVQRLADSALVATATRSYGSLPRALQQVNDLCHGSGIRETWEFSTALKRLVEMVWEERRERVGNSSRSLCSGAGLELIGLLRRTTENTANTLCQVRDMAILRHKQHQQKQLRSRQRKNYEHLLTSLPLYRGAACLIVVMIAVTWLRFHQMTCTDTSARRAIKFYRKVLQVSENLSSQTSASRNRWEEADQLALSLAQLSLFDILPPALDTVLSTSPRDLNH</sequence>
<dbReference type="EMBL" id="CASHTH010002352">
    <property type="protein sequence ID" value="CAI8028643.1"/>
    <property type="molecule type" value="Genomic_DNA"/>
</dbReference>
<keyword evidence="1" id="KW-0812">Transmembrane</keyword>
<dbReference type="Proteomes" id="UP001174909">
    <property type="component" value="Unassembled WGS sequence"/>
</dbReference>
<accession>A0AA35WP56</accession>
<keyword evidence="1" id="KW-1133">Transmembrane helix</keyword>
<dbReference type="PANTHER" id="PTHR31701:SF2">
    <property type="entry name" value="ENDOPLASMIC RETICULUM MEMBRANE-ASSOCIATED RNA DEGRADATION PROTEIN"/>
    <property type="match status" value="1"/>
</dbReference>
<evidence type="ECO:0000313" key="4">
    <source>
        <dbReference type="Proteomes" id="UP001174909"/>
    </source>
</evidence>
<gene>
    <name evidence="3" type="ORF">GBAR_LOCUS16315</name>
</gene>
<proteinExistence type="predicted"/>
<dbReference type="Pfam" id="PF13910">
    <property type="entry name" value="DUF4209"/>
    <property type="match status" value="1"/>
</dbReference>
<comment type="caution">
    <text evidence="3">The sequence shown here is derived from an EMBL/GenBank/DDBJ whole genome shotgun (WGS) entry which is preliminary data.</text>
</comment>
<evidence type="ECO:0000256" key="1">
    <source>
        <dbReference type="SAM" id="Phobius"/>
    </source>
</evidence>
<feature type="transmembrane region" description="Helical" evidence="1">
    <location>
        <begin position="424"/>
        <end position="447"/>
    </location>
</feature>
<protein>
    <submittedName>
        <fullName evidence="3">Endoplasmic reticulum membrane-associated RNA degradation protein</fullName>
    </submittedName>
</protein>
<dbReference type="AlphaFoldDB" id="A0AA35WP56"/>
<feature type="domain" description="DUF4209" evidence="2">
    <location>
        <begin position="2"/>
        <end position="45"/>
    </location>
</feature>
<name>A0AA35WP56_GEOBA</name>
<reference evidence="3" key="1">
    <citation type="submission" date="2023-03" db="EMBL/GenBank/DDBJ databases">
        <authorList>
            <person name="Steffen K."/>
            <person name="Cardenas P."/>
        </authorList>
    </citation>
    <scope>NUCLEOTIDE SEQUENCE</scope>
</reference>
<evidence type="ECO:0000313" key="3">
    <source>
        <dbReference type="EMBL" id="CAI8028643.1"/>
    </source>
</evidence>
<dbReference type="PANTHER" id="PTHR31701">
    <property type="entry name" value="ENDOPLASMIC RETICULUM MEMBRANE-ASSOCIATED RNA DEGRADATION PROTEIN"/>
    <property type="match status" value="1"/>
</dbReference>
<keyword evidence="1" id="KW-0472">Membrane</keyword>
<dbReference type="InterPro" id="IPR025209">
    <property type="entry name" value="DUF4209"/>
</dbReference>
<keyword evidence="4" id="KW-1185">Reference proteome</keyword>
<evidence type="ECO:0000259" key="2">
    <source>
        <dbReference type="Pfam" id="PF13910"/>
    </source>
</evidence>
<organism evidence="3 4">
    <name type="scientific">Geodia barretti</name>
    <name type="common">Barrett's horny sponge</name>
    <dbReference type="NCBI Taxonomy" id="519541"/>
    <lineage>
        <taxon>Eukaryota</taxon>
        <taxon>Metazoa</taxon>
        <taxon>Porifera</taxon>
        <taxon>Demospongiae</taxon>
        <taxon>Heteroscleromorpha</taxon>
        <taxon>Tetractinellida</taxon>
        <taxon>Astrophorina</taxon>
        <taxon>Geodiidae</taxon>
        <taxon>Geodia</taxon>
    </lineage>
</organism>
<dbReference type="InterPro" id="IPR039635">
    <property type="entry name" value="ERMARD"/>
</dbReference>